<dbReference type="AlphaFoldDB" id="A0A6M3KLI5"/>
<dbReference type="InterPro" id="IPR003593">
    <property type="entry name" value="AAA+_ATPase"/>
</dbReference>
<dbReference type="Pfam" id="PF13177">
    <property type="entry name" value="DNA_pol3_delta2"/>
    <property type="match status" value="1"/>
</dbReference>
<dbReference type="SUPFAM" id="SSF52540">
    <property type="entry name" value="P-loop containing nucleoside triphosphate hydrolases"/>
    <property type="match status" value="1"/>
</dbReference>
<dbReference type="CDD" id="cd00009">
    <property type="entry name" value="AAA"/>
    <property type="match status" value="1"/>
</dbReference>
<evidence type="ECO:0000313" key="2">
    <source>
        <dbReference type="EMBL" id="QJA61254.1"/>
    </source>
</evidence>
<dbReference type="EMBL" id="MT142499">
    <property type="protein sequence ID" value="QJA82913.1"/>
    <property type="molecule type" value="Genomic_DNA"/>
</dbReference>
<dbReference type="EMBL" id="MT141435">
    <property type="protein sequence ID" value="QJA61254.1"/>
    <property type="molecule type" value="Genomic_DNA"/>
</dbReference>
<sequence length="339" mass="37373">MPLQHDYRPKSFDEFFGNSIVIEALSLLLKREPGKQPKAYIITGPTGIGKTTIAYIIKDMAGCSDMDFEEIDASSDRGIDRIRKLKEGLGYSGLSGSGRKVVLLDEVHGITGPAQEALLKTLEDPPGNAVLILCTTEPFPLKDTTKRRCHIINLSPLTPDEMREYIKAILEAEGFDLKDYPNSVIEKIATVSQGLPGVAAKVLDSIIDMDEESKILYVIENTTYSEVAVFNIVKHLIDLHSGNHQRWLSIKNILAKFDGDAEGLRRQILDYLGKVILGSENIIKAAALIHIADFFTDNFFSSGKTGLIIACHCAIFDFSEPDGVPCTVSNFLEPDDIPF</sequence>
<protein>
    <submittedName>
        <fullName evidence="3">Putative DNA polymerase</fullName>
    </submittedName>
</protein>
<evidence type="ECO:0000259" key="1">
    <source>
        <dbReference type="SMART" id="SM00382"/>
    </source>
</evidence>
<dbReference type="InterPro" id="IPR027417">
    <property type="entry name" value="P-loop_NTPase"/>
</dbReference>
<dbReference type="PANTHER" id="PTHR11669">
    <property type="entry name" value="REPLICATION FACTOR C / DNA POLYMERASE III GAMMA-TAU SUBUNIT"/>
    <property type="match status" value="1"/>
</dbReference>
<evidence type="ECO:0000313" key="3">
    <source>
        <dbReference type="EMBL" id="QJA82913.1"/>
    </source>
</evidence>
<organism evidence="3">
    <name type="scientific">viral metagenome</name>
    <dbReference type="NCBI Taxonomy" id="1070528"/>
    <lineage>
        <taxon>unclassified sequences</taxon>
        <taxon>metagenomes</taxon>
        <taxon>organismal metagenomes</taxon>
    </lineage>
</organism>
<dbReference type="InterPro" id="IPR050238">
    <property type="entry name" value="DNA_Rep/Repair_Clamp_Loader"/>
</dbReference>
<reference evidence="3" key="1">
    <citation type="submission" date="2020-03" db="EMBL/GenBank/DDBJ databases">
        <title>The deep terrestrial virosphere.</title>
        <authorList>
            <person name="Holmfeldt K."/>
            <person name="Nilsson E."/>
            <person name="Simone D."/>
            <person name="Lopez-Fernandez M."/>
            <person name="Wu X."/>
            <person name="de Brujin I."/>
            <person name="Lundin D."/>
            <person name="Andersson A."/>
            <person name="Bertilsson S."/>
            <person name="Dopson M."/>
        </authorList>
    </citation>
    <scope>NUCLEOTIDE SEQUENCE</scope>
    <source>
        <strain evidence="3">MM415A00352</strain>
        <strain evidence="2">MM415B00971</strain>
    </source>
</reference>
<gene>
    <name evidence="3" type="ORF">MM415A00352_0015</name>
    <name evidence="2" type="ORF">MM415B00971_0013</name>
</gene>
<name>A0A6M3KLI5_9ZZZZ</name>
<proteinExistence type="predicted"/>
<dbReference type="PANTHER" id="PTHR11669:SF0">
    <property type="entry name" value="PROTEIN STICHEL-LIKE 2"/>
    <property type="match status" value="1"/>
</dbReference>
<dbReference type="GO" id="GO:0006261">
    <property type="term" value="P:DNA-templated DNA replication"/>
    <property type="evidence" value="ECO:0007669"/>
    <property type="project" value="TreeGrafter"/>
</dbReference>
<feature type="domain" description="AAA+ ATPase" evidence="1">
    <location>
        <begin position="36"/>
        <end position="157"/>
    </location>
</feature>
<dbReference type="SMART" id="SM00382">
    <property type="entry name" value="AAA"/>
    <property type="match status" value="1"/>
</dbReference>
<accession>A0A6M3KLI5</accession>
<dbReference type="Gene3D" id="3.40.50.300">
    <property type="entry name" value="P-loop containing nucleotide triphosphate hydrolases"/>
    <property type="match status" value="1"/>
</dbReference>